<gene>
    <name evidence="1" type="ORF">NS220_06265</name>
</gene>
<dbReference type="OrthoDB" id="1456570at2"/>
<proteinExistence type="predicted"/>
<dbReference type="EMBL" id="LDRT01000033">
    <property type="protein sequence ID" value="KTR95394.1"/>
    <property type="molecule type" value="Genomic_DNA"/>
</dbReference>
<comment type="caution">
    <text evidence="1">The sequence shown here is derived from an EMBL/GenBank/DDBJ whole genome shotgun (WGS) entry which is preliminary data.</text>
</comment>
<name>A0A147EYQ1_MICTE</name>
<dbReference type="RefSeq" id="WP_058623221.1">
    <property type="nucleotide sequence ID" value="NZ_LDRT01000033.1"/>
</dbReference>
<accession>A0A147EYQ1</accession>
<sequence length="122" mass="13182">MPHSHAHLCRVCGYFSEEPPWGLDRSCLTYEYCPCCGVEWGYQASLCGGLGCILDPAVLHDVTTLADHVEPGIALDVLCDRLLDANAPLNVAQRGRLLTVGRAMGLDDTVAFLTDAPAEHND</sequence>
<reference evidence="1 2" key="1">
    <citation type="journal article" date="2016" name="Front. Microbiol.">
        <title>Genomic Resource of Rice Seed Associated Bacteria.</title>
        <authorList>
            <person name="Midha S."/>
            <person name="Bansal K."/>
            <person name="Sharma S."/>
            <person name="Kumar N."/>
            <person name="Patil P.P."/>
            <person name="Chaudhry V."/>
            <person name="Patil P.B."/>
        </authorList>
    </citation>
    <scope>NUCLEOTIDE SEQUENCE [LARGE SCALE GENOMIC DNA]</scope>
    <source>
        <strain evidence="1 2">NS220</strain>
    </source>
</reference>
<dbReference type="Proteomes" id="UP000075025">
    <property type="component" value="Unassembled WGS sequence"/>
</dbReference>
<organism evidence="1 2">
    <name type="scientific">Microbacterium testaceum</name>
    <name type="common">Aureobacterium testaceum</name>
    <name type="synonym">Brevibacterium testaceum</name>
    <dbReference type="NCBI Taxonomy" id="2033"/>
    <lineage>
        <taxon>Bacteria</taxon>
        <taxon>Bacillati</taxon>
        <taxon>Actinomycetota</taxon>
        <taxon>Actinomycetes</taxon>
        <taxon>Micrococcales</taxon>
        <taxon>Microbacteriaceae</taxon>
        <taxon>Microbacterium</taxon>
    </lineage>
</organism>
<protein>
    <submittedName>
        <fullName evidence="1">Uncharacterized protein</fullName>
    </submittedName>
</protein>
<dbReference type="AlphaFoldDB" id="A0A147EYQ1"/>
<evidence type="ECO:0000313" key="1">
    <source>
        <dbReference type="EMBL" id="KTR95394.1"/>
    </source>
</evidence>
<evidence type="ECO:0000313" key="2">
    <source>
        <dbReference type="Proteomes" id="UP000075025"/>
    </source>
</evidence>
<dbReference type="PATRIC" id="fig|2033.6.peg.2226"/>